<reference evidence="2" key="1">
    <citation type="submission" date="2021-02" db="EMBL/GenBank/DDBJ databases">
        <title>Fulvivirga sp. S481 isolated from sea water.</title>
        <authorList>
            <person name="Bae S.S."/>
            <person name="Baek K."/>
        </authorList>
    </citation>
    <scope>NUCLEOTIDE SEQUENCE</scope>
    <source>
        <strain evidence="2">S481</strain>
    </source>
</reference>
<evidence type="ECO:0000259" key="1">
    <source>
        <dbReference type="Pfam" id="PF12705"/>
    </source>
</evidence>
<dbReference type="InterPro" id="IPR038726">
    <property type="entry name" value="PDDEXK_AddAB-type"/>
</dbReference>
<dbReference type="SUPFAM" id="SSF52540">
    <property type="entry name" value="P-loop containing nucleoside triphosphate hydrolases"/>
    <property type="match status" value="1"/>
</dbReference>
<dbReference type="AlphaFoldDB" id="A0A975A054"/>
<dbReference type="Gene3D" id="3.90.320.10">
    <property type="match status" value="1"/>
</dbReference>
<dbReference type="EMBL" id="CP070608">
    <property type="protein sequence ID" value="QSE97029.1"/>
    <property type="molecule type" value="Genomic_DNA"/>
</dbReference>
<proteinExistence type="predicted"/>
<evidence type="ECO:0000313" key="3">
    <source>
        <dbReference type="Proteomes" id="UP000662783"/>
    </source>
</evidence>
<organism evidence="2 3">
    <name type="scientific">Fulvivirga lutea</name>
    <dbReference type="NCBI Taxonomy" id="2810512"/>
    <lineage>
        <taxon>Bacteria</taxon>
        <taxon>Pseudomonadati</taxon>
        <taxon>Bacteroidota</taxon>
        <taxon>Cytophagia</taxon>
        <taxon>Cytophagales</taxon>
        <taxon>Fulvivirgaceae</taxon>
        <taxon>Fulvivirga</taxon>
    </lineage>
</organism>
<dbReference type="InterPro" id="IPR011604">
    <property type="entry name" value="PDDEXK-like_dom_sf"/>
</dbReference>
<dbReference type="KEGG" id="fuv:JR347_15740"/>
<name>A0A975A054_9BACT</name>
<dbReference type="RefSeq" id="WP_205721542.1">
    <property type="nucleotide sequence ID" value="NZ_CP070608.1"/>
</dbReference>
<protein>
    <submittedName>
        <fullName evidence="2">PD-(D/E)XK nuclease family protein</fullName>
    </submittedName>
</protein>
<dbReference type="Proteomes" id="UP000662783">
    <property type="component" value="Chromosome"/>
</dbReference>
<accession>A0A975A054</accession>
<sequence>MTKHKTFIAEIAEKVKAENEALEDVIVIFPNRRAGLFFRKELAKLIDQPVFMPEVFSLEDYLMQYSDLEKIETLEAIFELYEVYKEVQNKNETFDRFFFWGEMILRDFEEIDQYMVDTKHLFTGIKTQKELDEAFYFLDEEDKAIIQSFWSSFLPDTTQTQKLFLETWRILLPLYEGFKQRLRQQGRGFGGMIYRDIAERLEEEKIKTNYKVYFAGFNALTKTEEVIFKYFVRECNAEIVWDVDAYYFSSPQQEAGTFLRAYAKDTLLGRSFPKEAPELIASEKQMTATGVSLEVGQAKALGEELARIAKEPDFDPSKTVVVLPQEHMMFPVLHSIPDEIEKVNITMGYPLKDTSVYSLLESALDLQRLRKESQIKGVSFYHRPVQELLLHPLLHSLEEEKALELLGEIKGKNRIMLPAENFDFQDPLLQQIFQKADNPLEYLITILKGLYDSWQEKDRELEVEFVSRFYEQMQQLERMIGDKAETLNYEFFTALFKRLARSFKVPFTGEPLDGLQVMGILETRNLDFERVYVLNMNEGSWPAQPRRGSFVPYNIRKAFDLPVFENNDAMYAYLFYRLLQRVNEVHFYYNTVSEFNINGEISRFVRQLEVESNHTIERKLLSNPVKTQTLQDITIHKTPEVLKRMERFTSLNKEEKPPRITPSALIAYLTCRLKFYFKYVAKLYEADEVQEEMDAAIFGNILHNTMEILYKDFKKREKRDVVQETDFLALEGGVEGALKQAFKKHYHVKEKEEFKLEGRTLIAEEILKKFAYQILKHDKQYAPFKILGLEASTEEGYYLELPVICGEQLVDVRIKGIIDRIDLKDGKVRVIDYKTGKDEKEYVSIDDLKNRDKILKNKTALQVFYYSYLYWKKFGNEHVIEPGIFNSKDLFNKDFDWRVNQREPRKQGVPLSDFRPLAQEYEDFLLETLTEIYSTEVPFDQVEDEKVCEYCPYVGICGRG</sequence>
<dbReference type="InterPro" id="IPR027417">
    <property type="entry name" value="P-loop_NTPase"/>
</dbReference>
<keyword evidence="3" id="KW-1185">Reference proteome</keyword>
<gene>
    <name evidence="2" type="ORF">JR347_15740</name>
</gene>
<feature type="domain" description="PD-(D/E)XK endonuclease-like" evidence="1">
    <location>
        <begin position="659"/>
        <end position="957"/>
    </location>
</feature>
<dbReference type="Pfam" id="PF12705">
    <property type="entry name" value="PDDEXK_1"/>
    <property type="match status" value="1"/>
</dbReference>
<dbReference type="InterPro" id="IPR011335">
    <property type="entry name" value="Restrct_endonuc-II-like"/>
</dbReference>
<dbReference type="SUPFAM" id="SSF52980">
    <property type="entry name" value="Restriction endonuclease-like"/>
    <property type="match status" value="1"/>
</dbReference>
<evidence type="ECO:0000313" key="2">
    <source>
        <dbReference type="EMBL" id="QSE97029.1"/>
    </source>
</evidence>